<protein>
    <submittedName>
        <fullName evidence="2">Uncharacterized protein</fullName>
    </submittedName>
</protein>
<dbReference type="Proteomes" id="UP001485043">
    <property type="component" value="Unassembled WGS sequence"/>
</dbReference>
<dbReference type="EMBL" id="JALJOV010000584">
    <property type="protein sequence ID" value="KAK9862592.1"/>
    <property type="molecule type" value="Genomic_DNA"/>
</dbReference>
<evidence type="ECO:0000256" key="1">
    <source>
        <dbReference type="SAM" id="MobiDB-lite"/>
    </source>
</evidence>
<evidence type="ECO:0000313" key="3">
    <source>
        <dbReference type="Proteomes" id="UP001485043"/>
    </source>
</evidence>
<name>A0AAW1T1R0_9CHLO</name>
<dbReference type="AlphaFoldDB" id="A0AAW1T1R0"/>
<comment type="caution">
    <text evidence="2">The sequence shown here is derived from an EMBL/GenBank/DDBJ whole genome shotgun (WGS) entry which is preliminary data.</text>
</comment>
<feature type="region of interest" description="Disordered" evidence="1">
    <location>
        <begin position="161"/>
        <end position="185"/>
    </location>
</feature>
<gene>
    <name evidence="2" type="ORF">WJX84_011638</name>
</gene>
<feature type="region of interest" description="Disordered" evidence="1">
    <location>
        <begin position="287"/>
        <end position="352"/>
    </location>
</feature>
<reference evidence="2 3" key="1">
    <citation type="journal article" date="2024" name="Nat. Commun.">
        <title>Phylogenomics reveals the evolutionary origins of lichenization in chlorophyte algae.</title>
        <authorList>
            <person name="Puginier C."/>
            <person name="Libourel C."/>
            <person name="Otte J."/>
            <person name="Skaloud P."/>
            <person name="Haon M."/>
            <person name="Grisel S."/>
            <person name="Petersen M."/>
            <person name="Berrin J.G."/>
            <person name="Delaux P.M."/>
            <person name="Dal Grande F."/>
            <person name="Keller J."/>
        </authorList>
    </citation>
    <scope>NUCLEOTIDE SEQUENCE [LARGE SCALE GENOMIC DNA]</scope>
    <source>
        <strain evidence="2 3">SAG 2523</strain>
    </source>
</reference>
<sequence length="454" mass="48620">MSTARNAEAEIPWQGDHWTSLDWLAQGTTSKLTDSSTLTTESLWQLGVDLASSRLEAARSRAMAVKAWALQAGGPEVQTVRQQGCQKNCTPVSQQQPLQQLPPELPNAVAPVKWLPSHTCSSRRSSLPTKFERGWVESSSDSPVIDLDCHAVVTPPANRLHAATHRSSSGPLPATQSHTGPPHANLISLADRSDPSAGASFCQLAADQPTAAAIAPFVNPIAEGPQATSHRRTFSPLSATHFEPAVVPRDVQPNLDPPAEVISVLSQLPDCGQVSSGYMRVQQALGKGLTPPQTSPGQESHDSLFNAGNGRADGHRPCTLDNRKAHSRDPSIRPAREASRRNPASYGLDHREPFPWDAQERLIALQEMAVQESLAGSPDHSPSPVSCRRELQLQPSGSGASLISCWDSVGSLEGVQPSPAAVKLQRYGSEITVAKPWNARRASLAQHLPTPQSC</sequence>
<organism evidence="2 3">
    <name type="scientific">Apatococcus fuscideae</name>
    <dbReference type="NCBI Taxonomy" id="2026836"/>
    <lineage>
        <taxon>Eukaryota</taxon>
        <taxon>Viridiplantae</taxon>
        <taxon>Chlorophyta</taxon>
        <taxon>core chlorophytes</taxon>
        <taxon>Trebouxiophyceae</taxon>
        <taxon>Chlorellales</taxon>
        <taxon>Chlorellaceae</taxon>
        <taxon>Apatococcus</taxon>
    </lineage>
</organism>
<evidence type="ECO:0000313" key="2">
    <source>
        <dbReference type="EMBL" id="KAK9862592.1"/>
    </source>
</evidence>
<proteinExistence type="predicted"/>
<feature type="compositionally biased region" description="Polar residues" evidence="1">
    <location>
        <begin position="165"/>
        <end position="179"/>
    </location>
</feature>
<feature type="compositionally biased region" description="Basic and acidic residues" evidence="1">
    <location>
        <begin position="312"/>
        <end position="340"/>
    </location>
</feature>
<keyword evidence="3" id="KW-1185">Reference proteome</keyword>
<accession>A0AAW1T1R0</accession>